<keyword evidence="1" id="KW-0436">Ligase</keyword>
<evidence type="ECO:0000256" key="3">
    <source>
        <dbReference type="ARBA" id="ARBA00022840"/>
    </source>
</evidence>
<sequence length="182" mass="20778">MSDCYLTSSDIHGGGLDVIFQHHENELADSSAGRPNTCEIKYWMHNGFVNTNNEEMTKSFGNFCTIPLRCLMMCTHYPSPANYSLESLELASLYVSYIYKSLLNCQEALFSFQERYPEVSKCIIVRVTPDAQKCIDKLKNEFYAKMSDDLRTGDFLKAAPFKPILMLMNQIAKVFPLVENII</sequence>
<evidence type="ECO:0000313" key="6">
    <source>
        <dbReference type="Proteomes" id="UP001202328"/>
    </source>
</evidence>
<dbReference type="PANTHER" id="PTHR10890:SF26">
    <property type="entry name" value="CYSTEINE--TRNA LIGASE 1, CYTOPLASMIC-RELATED"/>
    <property type="match status" value="1"/>
</dbReference>
<comment type="caution">
    <text evidence="5">The sequence shown here is derived from an EMBL/GenBank/DDBJ whole genome shotgun (WGS) entry which is preliminary data.</text>
</comment>
<evidence type="ECO:0000256" key="1">
    <source>
        <dbReference type="ARBA" id="ARBA00022598"/>
    </source>
</evidence>
<keyword evidence="3" id="KW-0067">ATP-binding</keyword>
<evidence type="ECO:0000313" key="5">
    <source>
        <dbReference type="EMBL" id="KAI3946319.1"/>
    </source>
</evidence>
<dbReference type="Proteomes" id="UP001202328">
    <property type="component" value="Unassembled WGS sequence"/>
</dbReference>
<dbReference type="GO" id="GO:0006423">
    <property type="term" value="P:cysteinyl-tRNA aminoacylation"/>
    <property type="evidence" value="ECO:0007669"/>
    <property type="project" value="TreeGrafter"/>
</dbReference>
<dbReference type="Pfam" id="PF01406">
    <property type="entry name" value="tRNA-synt_1e"/>
    <property type="match status" value="1"/>
</dbReference>
<organism evidence="5 6">
    <name type="scientific">Papaver atlanticum</name>
    <dbReference type="NCBI Taxonomy" id="357466"/>
    <lineage>
        <taxon>Eukaryota</taxon>
        <taxon>Viridiplantae</taxon>
        <taxon>Streptophyta</taxon>
        <taxon>Embryophyta</taxon>
        <taxon>Tracheophyta</taxon>
        <taxon>Spermatophyta</taxon>
        <taxon>Magnoliopsida</taxon>
        <taxon>Ranunculales</taxon>
        <taxon>Papaveraceae</taxon>
        <taxon>Papaveroideae</taxon>
        <taxon>Papaver</taxon>
    </lineage>
</organism>
<dbReference type="InterPro" id="IPR032678">
    <property type="entry name" value="tRNA-synt_1_cat_dom"/>
</dbReference>
<proteinExistence type="predicted"/>
<feature type="domain" description="tRNA synthetases class I catalytic" evidence="4">
    <location>
        <begin position="8"/>
        <end position="91"/>
    </location>
</feature>
<dbReference type="GO" id="GO:0004817">
    <property type="term" value="F:cysteine-tRNA ligase activity"/>
    <property type="evidence" value="ECO:0007669"/>
    <property type="project" value="TreeGrafter"/>
</dbReference>
<reference evidence="5" key="1">
    <citation type="submission" date="2022-04" db="EMBL/GenBank/DDBJ databases">
        <title>A functionally conserved STORR gene fusion in Papaver species that diverged 16.8 million years ago.</title>
        <authorList>
            <person name="Catania T."/>
        </authorList>
    </citation>
    <scope>NUCLEOTIDE SEQUENCE</scope>
    <source>
        <strain evidence="5">S-188037</strain>
    </source>
</reference>
<dbReference type="Gene3D" id="3.40.50.620">
    <property type="entry name" value="HUPs"/>
    <property type="match status" value="1"/>
</dbReference>
<dbReference type="GO" id="GO:0005737">
    <property type="term" value="C:cytoplasm"/>
    <property type="evidence" value="ECO:0007669"/>
    <property type="project" value="TreeGrafter"/>
</dbReference>
<dbReference type="AlphaFoldDB" id="A0AAD4TC69"/>
<dbReference type="GO" id="GO:0005524">
    <property type="term" value="F:ATP binding"/>
    <property type="evidence" value="ECO:0007669"/>
    <property type="project" value="UniProtKB-KW"/>
</dbReference>
<evidence type="ECO:0000259" key="4">
    <source>
        <dbReference type="Pfam" id="PF01406"/>
    </source>
</evidence>
<dbReference type="EMBL" id="JAJJMB010003672">
    <property type="protein sequence ID" value="KAI3946319.1"/>
    <property type="molecule type" value="Genomic_DNA"/>
</dbReference>
<dbReference type="PANTHER" id="PTHR10890">
    <property type="entry name" value="CYSTEINYL-TRNA SYNTHETASE"/>
    <property type="match status" value="1"/>
</dbReference>
<keyword evidence="6" id="KW-1185">Reference proteome</keyword>
<evidence type="ECO:0000256" key="2">
    <source>
        <dbReference type="ARBA" id="ARBA00022741"/>
    </source>
</evidence>
<dbReference type="SUPFAM" id="SSF52374">
    <property type="entry name" value="Nucleotidylyl transferase"/>
    <property type="match status" value="1"/>
</dbReference>
<dbReference type="InterPro" id="IPR024909">
    <property type="entry name" value="Cys-tRNA/MSH_ligase"/>
</dbReference>
<protein>
    <recommendedName>
        <fullName evidence="4">tRNA synthetases class I catalytic domain-containing protein</fullName>
    </recommendedName>
</protein>
<gene>
    <name evidence="5" type="ORF">MKW98_010443</name>
</gene>
<keyword evidence="2" id="KW-0547">Nucleotide-binding</keyword>
<name>A0AAD4TC69_9MAGN</name>
<accession>A0AAD4TC69</accession>
<dbReference type="InterPro" id="IPR014729">
    <property type="entry name" value="Rossmann-like_a/b/a_fold"/>
</dbReference>